<dbReference type="AlphaFoldDB" id="A0A7X0C5B1"/>
<keyword evidence="1" id="KW-0285">Flavoprotein</keyword>
<keyword evidence="2" id="KW-0274">FAD</keyword>
<dbReference type="RefSeq" id="WP_185086481.1">
    <property type="nucleotide sequence ID" value="NZ_JACHJB010000002.1"/>
</dbReference>
<dbReference type="GO" id="GO:0071949">
    <property type="term" value="F:FAD binding"/>
    <property type="evidence" value="ECO:0007669"/>
    <property type="project" value="InterPro"/>
</dbReference>
<dbReference type="NCBIfam" id="NF006091">
    <property type="entry name" value="PRK08243.1"/>
    <property type="match status" value="1"/>
</dbReference>
<accession>A0A7X0C5B1</accession>
<dbReference type="EC" id="1.14.13.2" evidence="4"/>
<keyword evidence="4" id="KW-0503">Monooxygenase</keyword>
<dbReference type="Pfam" id="PF01494">
    <property type="entry name" value="FAD_binding_3"/>
    <property type="match status" value="1"/>
</dbReference>
<keyword evidence="5" id="KW-1185">Reference proteome</keyword>
<dbReference type="Gene3D" id="3.50.50.60">
    <property type="entry name" value="FAD/NAD(P)-binding domain"/>
    <property type="match status" value="1"/>
</dbReference>
<gene>
    <name evidence="4" type="ORF">FHU36_005349</name>
</gene>
<evidence type="ECO:0000256" key="1">
    <source>
        <dbReference type="ARBA" id="ARBA00022630"/>
    </source>
</evidence>
<dbReference type="InterPro" id="IPR050641">
    <property type="entry name" value="RIFMO-like"/>
</dbReference>
<feature type="domain" description="FAD-binding" evidence="3">
    <location>
        <begin position="2"/>
        <end position="338"/>
    </location>
</feature>
<comment type="caution">
    <text evidence="4">The sequence shown here is derived from an EMBL/GenBank/DDBJ whole genome shotgun (WGS) entry which is preliminary data.</text>
</comment>
<dbReference type="PANTHER" id="PTHR43004:SF3">
    <property type="entry name" value="P-HYDROXYBENZOATE HYDROXYLASE"/>
    <property type="match status" value="1"/>
</dbReference>
<evidence type="ECO:0000313" key="5">
    <source>
        <dbReference type="Proteomes" id="UP000583800"/>
    </source>
</evidence>
<keyword evidence="4" id="KW-0560">Oxidoreductase</keyword>
<dbReference type="PANTHER" id="PTHR43004">
    <property type="entry name" value="TRK SYSTEM POTASSIUM UPTAKE PROTEIN"/>
    <property type="match status" value="1"/>
</dbReference>
<evidence type="ECO:0000313" key="4">
    <source>
        <dbReference type="EMBL" id="MBB6348804.1"/>
    </source>
</evidence>
<dbReference type="InterPro" id="IPR002938">
    <property type="entry name" value="FAD-bd"/>
</dbReference>
<dbReference type="SUPFAM" id="SSF54373">
    <property type="entry name" value="FAD-linked reductases, C-terminal domain"/>
    <property type="match status" value="1"/>
</dbReference>
<dbReference type="GO" id="GO:0018659">
    <property type="term" value="F:4-hydroxybenzoate 3-monooxygenase activity"/>
    <property type="evidence" value="ECO:0007669"/>
    <property type="project" value="UniProtKB-EC"/>
</dbReference>
<dbReference type="PRINTS" id="PR00420">
    <property type="entry name" value="RNGMNOXGNASE"/>
</dbReference>
<reference evidence="4 5" key="1">
    <citation type="submission" date="2020-08" db="EMBL/GenBank/DDBJ databases">
        <title>Sequencing the genomes of 1000 actinobacteria strains.</title>
        <authorList>
            <person name="Klenk H.-P."/>
        </authorList>
    </citation>
    <scope>NUCLEOTIDE SEQUENCE [LARGE SCALE GENOMIC DNA]</scope>
    <source>
        <strain evidence="4 5">DSM 45913</strain>
    </source>
</reference>
<dbReference type="InterPro" id="IPR036188">
    <property type="entry name" value="FAD/NAD-bd_sf"/>
</dbReference>
<sequence>MRTQVGIIGAGPAGLLLSHLLHQRGISSVVLEKHSREHVERRVRAGVLEQGTVDTLVRAGVGDRLLREGLPHQGIELRYGAESHRIAFDKLVPGRSITVYGQQEVVKDLIAARIEAGGDIRFEVDDVALHSLRERPYLTFGDGERLDCDVIAGCDGFHGVSRPSVPDGVLTVYERAYPFAWLGVLARVAPSADELVYARSERGFALHSMRSPEISRFYLQVPPGTDPGDWPDERIWAELKTRLETVPGFTLATGEIFEKSVTPMRGFVTEPMQYGRLYLAGDAAHIVPPTGAKGLNLAVADVRVLTEALDSFFATGSADLLDGYSRACLKRVWRAQHFSWWMTTLLHTFDTDDDYGRRLQVSHLDHVTSSEAAATTLAENYVGLP</sequence>
<evidence type="ECO:0000259" key="3">
    <source>
        <dbReference type="Pfam" id="PF01494"/>
    </source>
</evidence>
<proteinExistence type="predicted"/>
<dbReference type="SUPFAM" id="SSF51905">
    <property type="entry name" value="FAD/NAD(P)-binding domain"/>
    <property type="match status" value="1"/>
</dbReference>
<organism evidence="4 5">
    <name type="scientific">Nonomuraea muscovyensis</name>
    <dbReference type="NCBI Taxonomy" id="1124761"/>
    <lineage>
        <taxon>Bacteria</taxon>
        <taxon>Bacillati</taxon>
        <taxon>Actinomycetota</taxon>
        <taxon>Actinomycetes</taxon>
        <taxon>Streptosporangiales</taxon>
        <taxon>Streptosporangiaceae</taxon>
        <taxon>Nonomuraea</taxon>
    </lineage>
</organism>
<name>A0A7X0C5B1_9ACTN</name>
<protein>
    <submittedName>
        <fullName evidence="4">p-hydroxybenzoate 3-monooxygenase</fullName>
        <ecNumber evidence="4">1.14.13.2</ecNumber>
    </submittedName>
</protein>
<evidence type="ECO:0000256" key="2">
    <source>
        <dbReference type="ARBA" id="ARBA00022827"/>
    </source>
</evidence>
<dbReference type="Proteomes" id="UP000583800">
    <property type="component" value="Unassembled WGS sequence"/>
</dbReference>
<dbReference type="Gene3D" id="3.30.9.10">
    <property type="entry name" value="D-Amino Acid Oxidase, subunit A, domain 2"/>
    <property type="match status" value="1"/>
</dbReference>
<dbReference type="EMBL" id="JACHJB010000002">
    <property type="protein sequence ID" value="MBB6348804.1"/>
    <property type="molecule type" value="Genomic_DNA"/>
</dbReference>